<dbReference type="STRING" id="573370.DMR_45510"/>
<dbReference type="InterPro" id="IPR008914">
    <property type="entry name" value="PEBP"/>
</dbReference>
<reference evidence="2 3" key="1">
    <citation type="journal article" date="2009" name="Genome Res.">
        <title>Whole genome sequence of Desulfovibrio magneticus strain RS-1 revealed common gene clusters in magnetotactic bacteria.</title>
        <authorList>
            <person name="Nakazawa H."/>
            <person name="Arakaki A."/>
            <person name="Narita-Yamada S."/>
            <person name="Yashiro I."/>
            <person name="Jinno K."/>
            <person name="Aoki N."/>
            <person name="Tsuruyama A."/>
            <person name="Okamura Y."/>
            <person name="Tanikawa S."/>
            <person name="Fujita N."/>
            <person name="Takeyama H."/>
            <person name="Matsunaga T."/>
        </authorList>
    </citation>
    <scope>NUCLEOTIDE SEQUENCE [LARGE SCALE GENOMIC DNA]</scope>
    <source>
        <strain evidence="3">ATCC 700980 / DSM 13731 / RS-1</strain>
    </source>
</reference>
<sequence>MLSRGCLEASRTSRGRARRAQGAPMPQTLTLTSPAFAHMGRIPDRYAAAGADLSPPLLFAGVPAGAASLALVCDDPDAVSGVFDHFVLYNLSPATPGLPEGLPGVPRHADGSLSGLNGWGRLGYAGPQPPSGIHRYVFTLYALDAVLALPPGVAKKDLLRAAKGHILASATLIGRYGRE</sequence>
<dbReference type="KEGG" id="dma:DMR_45510"/>
<dbReference type="PANTHER" id="PTHR30289">
    <property type="entry name" value="UNCHARACTERIZED PROTEIN YBCL-RELATED"/>
    <property type="match status" value="1"/>
</dbReference>
<dbReference type="HOGENOM" id="CLU_083918_3_2_7"/>
<evidence type="ECO:0000256" key="1">
    <source>
        <dbReference type="SAM" id="MobiDB-lite"/>
    </source>
</evidence>
<feature type="region of interest" description="Disordered" evidence="1">
    <location>
        <begin position="1"/>
        <end position="24"/>
    </location>
</feature>
<evidence type="ECO:0000313" key="2">
    <source>
        <dbReference type="EMBL" id="BAH78042.1"/>
    </source>
</evidence>
<dbReference type="Gene3D" id="3.90.280.10">
    <property type="entry name" value="PEBP-like"/>
    <property type="match status" value="1"/>
</dbReference>
<organism evidence="2 3">
    <name type="scientific">Solidesulfovibrio magneticus (strain ATCC 700980 / DSM 13731 / RS-1)</name>
    <name type="common">Desulfovibrio magneticus</name>
    <dbReference type="NCBI Taxonomy" id="573370"/>
    <lineage>
        <taxon>Bacteria</taxon>
        <taxon>Pseudomonadati</taxon>
        <taxon>Thermodesulfobacteriota</taxon>
        <taxon>Desulfovibrionia</taxon>
        <taxon>Desulfovibrionales</taxon>
        <taxon>Desulfovibrionaceae</taxon>
        <taxon>Solidesulfovibrio</taxon>
    </lineage>
</organism>
<dbReference type="EMBL" id="AP010904">
    <property type="protein sequence ID" value="BAH78042.1"/>
    <property type="molecule type" value="Genomic_DNA"/>
</dbReference>
<dbReference type="InterPro" id="IPR005247">
    <property type="entry name" value="YbhB_YbcL/LppC-like"/>
</dbReference>
<dbReference type="CDD" id="cd00865">
    <property type="entry name" value="PEBP_bact_arch"/>
    <property type="match status" value="1"/>
</dbReference>
<proteinExistence type="predicted"/>
<gene>
    <name evidence="2" type="ordered locus">DMR_45510</name>
</gene>
<evidence type="ECO:0000313" key="3">
    <source>
        <dbReference type="Proteomes" id="UP000009071"/>
    </source>
</evidence>
<dbReference type="Proteomes" id="UP000009071">
    <property type="component" value="Chromosome"/>
</dbReference>
<dbReference type="Pfam" id="PF01161">
    <property type="entry name" value="PBP"/>
    <property type="match status" value="1"/>
</dbReference>
<dbReference type="PANTHER" id="PTHR30289:SF1">
    <property type="entry name" value="PEBP (PHOSPHATIDYLETHANOLAMINE-BINDING PROTEIN) FAMILY PROTEIN"/>
    <property type="match status" value="1"/>
</dbReference>
<dbReference type="InterPro" id="IPR036610">
    <property type="entry name" value="PEBP-like_sf"/>
</dbReference>
<keyword evidence="3" id="KW-1185">Reference proteome</keyword>
<protein>
    <recommendedName>
        <fullName evidence="4">YbhB/YbcL family Raf kinase inhibitor-like protein</fullName>
    </recommendedName>
</protein>
<dbReference type="AlphaFoldDB" id="C4XRX6"/>
<evidence type="ECO:0008006" key="4">
    <source>
        <dbReference type="Google" id="ProtNLM"/>
    </source>
</evidence>
<dbReference type="SUPFAM" id="SSF49777">
    <property type="entry name" value="PEBP-like"/>
    <property type="match status" value="1"/>
</dbReference>
<dbReference type="eggNOG" id="COG1881">
    <property type="taxonomic scope" value="Bacteria"/>
</dbReference>
<dbReference type="NCBIfam" id="TIGR00481">
    <property type="entry name" value="YbhB/YbcL family Raf kinase inhibitor-like protein"/>
    <property type="match status" value="1"/>
</dbReference>
<name>C4XRX6_SOLM1</name>
<accession>C4XRX6</accession>